<sequence>MREDKRLIERVFQASSGRLTAYLAARFGDVALAEDALSAAFAAALRLWPDTGVPTSPEAWLYQVARRAILDTLRRRKTAAAYAADPVAQRPEAEDAPGFVFPDERLKLLFVCAHPAIAADLHIALMLNTVLGVEAHRIAHAFVISPATMSQRLTRAKAKIREARIPFVIPDAEDMPPRLHSVLQAIYAGFGIGWDEARTRMGAEDLTQECLLLARLVAELMPQAPEALGCLALLLYSDARHKSRTRDGAYVPLSEQDATLWDADQMREAGQVLQRAARFQHSGPFQLMAAIQSAHIEARLTGRDYSEGVAHLYAGLRHIAPGLGVEVAFAMALGNAQGPEFGLRQLDLIDPVQTASYQPYWATRADLLRRAGRMTEAASAYDLAIGLSGDSAVRQYLIGRRAGLGAGGAHA</sequence>
<comment type="caution">
    <text evidence="3">The sequence shown here is derived from an EMBL/GenBank/DDBJ whole genome shotgun (WGS) entry which is preliminary data.</text>
</comment>
<dbReference type="Gene3D" id="1.10.1740.10">
    <property type="match status" value="1"/>
</dbReference>
<feature type="domain" description="RNA polymerase sigma-70 region 2" evidence="1">
    <location>
        <begin position="13"/>
        <end position="77"/>
    </location>
</feature>
<gene>
    <name evidence="3" type="ORF">PQU94_07765</name>
</gene>
<dbReference type="InterPro" id="IPR007627">
    <property type="entry name" value="RNA_pol_sigma70_r2"/>
</dbReference>
<keyword evidence="4" id="KW-1185">Reference proteome</keyword>
<dbReference type="PANTHER" id="PTHR47756:SF2">
    <property type="entry name" value="BLL6612 PROTEIN"/>
    <property type="match status" value="1"/>
</dbReference>
<dbReference type="EMBL" id="JAQQKW010000004">
    <property type="protein sequence ID" value="MDC7694178.1"/>
    <property type="molecule type" value="Genomic_DNA"/>
</dbReference>
<name>A0ABT5IDD1_9CAUL</name>
<organism evidence="3 4">
    <name type="scientific">Asticcacaulis currens</name>
    <dbReference type="NCBI Taxonomy" id="2984210"/>
    <lineage>
        <taxon>Bacteria</taxon>
        <taxon>Pseudomonadati</taxon>
        <taxon>Pseudomonadota</taxon>
        <taxon>Alphaproteobacteria</taxon>
        <taxon>Caulobacterales</taxon>
        <taxon>Caulobacteraceae</taxon>
        <taxon>Asticcacaulis</taxon>
    </lineage>
</organism>
<dbReference type="PANTHER" id="PTHR47756">
    <property type="entry name" value="BLL6612 PROTEIN-RELATED"/>
    <property type="match status" value="1"/>
</dbReference>
<evidence type="ECO:0000313" key="3">
    <source>
        <dbReference type="EMBL" id="MDC7694178.1"/>
    </source>
</evidence>
<dbReference type="Pfam" id="PF04542">
    <property type="entry name" value="Sigma70_r2"/>
    <property type="match status" value="1"/>
</dbReference>
<evidence type="ECO:0000313" key="4">
    <source>
        <dbReference type="Proteomes" id="UP001216595"/>
    </source>
</evidence>
<reference evidence="3 4" key="1">
    <citation type="submission" date="2023-01" db="EMBL/GenBank/DDBJ databases">
        <title>Novel species of the genus Asticcacaulis isolated from rivers.</title>
        <authorList>
            <person name="Lu H."/>
        </authorList>
    </citation>
    <scope>NUCLEOTIDE SEQUENCE [LARGE SCALE GENOMIC DNA]</scope>
    <source>
        <strain evidence="3 4">DXS10W</strain>
    </source>
</reference>
<feature type="domain" description="DUF6596" evidence="2">
    <location>
        <begin position="178"/>
        <end position="277"/>
    </location>
</feature>
<dbReference type="RefSeq" id="WP_272740900.1">
    <property type="nucleotide sequence ID" value="NZ_JAQQKW010000004.1"/>
</dbReference>
<dbReference type="Proteomes" id="UP001216595">
    <property type="component" value="Unassembled WGS sequence"/>
</dbReference>
<accession>A0ABT5IDD1</accession>
<dbReference type="SUPFAM" id="SSF88946">
    <property type="entry name" value="Sigma2 domain of RNA polymerase sigma factors"/>
    <property type="match status" value="1"/>
</dbReference>
<dbReference type="InterPro" id="IPR013325">
    <property type="entry name" value="RNA_pol_sigma_r2"/>
</dbReference>
<evidence type="ECO:0000259" key="1">
    <source>
        <dbReference type="Pfam" id="PF04542"/>
    </source>
</evidence>
<protein>
    <submittedName>
        <fullName evidence="3">Sigma factor</fullName>
    </submittedName>
</protein>
<evidence type="ECO:0000259" key="2">
    <source>
        <dbReference type="Pfam" id="PF20239"/>
    </source>
</evidence>
<dbReference type="InterPro" id="IPR046531">
    <property type="entry name" value="DUF6596"/>
</dbReference>
<proteinExistence type="predicted"/>
<dbReference type="Pfam" id="PF20239">
    <property type="entry name" value="DUF6596"/>
    <property type="match status" value="1"/>
</dbReference>